<proteinExistence type="predicted"/>
<dbReference type="EMBL" id="VSRR010037253">
    <property type="protein sequence ID" value="MPC73665.1"/>
    <property type="molecule type" value="Genomic_DNA"/>
</dbReference>
<comment type="caution">
    <text evidence="2">The sequence shown here is derived from an EMBL/GenBank/DDBJ whole genome shotgun (WGS) entry which is preliminary data.</text>
</comment>
<evidence type="ECO:0000313" key="2">
    <source>
        <dbReference type="EMBL" id="MPC73665.1"/>
    </source>
</evidence>
<keyword evidence="3" id="KW-1185">Reference proteome</keyword>
<gene>
    <name evidence="2" type="ORF">E2C01_068001</name>
</gene>
<dbReference type="Proteomes" id="UP000324222">
    <property type="component" value="Unassembled WGS sequence"/>
</dbReference>
<feature type="region of interest" description="Disordered" evidence="1">
    <location>
        <begin position="40"/>
        <end position="77"/>
    </location>
</feature>
<feature type="compositionally biased region" description="Acidic residues" evidence="1">
    <location>
        <begin position="1"/>
        <end position="11"/>
    </location>
</feature>
<sequence length="77" mass="8815">MEPEKGDEEERNEARRRKESSTNLLLSFLTPFILPSLPSACQESRPAHPQDSLPLLSCSRLLNRQPRDGRERTLQGQ</sequence>
<dbReference type="AlphaFoldDB" id="A0A5B7HV55"/>
<feature type="region of interest" description="Disordered" evidence="1">
    <location>
        <begin position="1"/>
        <end position="22"/>
    </location>
</feature>
<protein>
    <submittedName>
        <fullName evidence="2">Uncharacterized protein</fullName>
    </submittedName>
</protein>
<organism evidence="2 3">
    <name type="scientific">Portunus trituberculatus</name>
    <name type="common">Swimming crab</name>
    <name type="synonym">Neptunus trituberculatus</name>
    <dbReference type="NCBI Taxonomy" id="210409"/>
    <lineage>
        <taxon>Eukaryota</taxon>
        <taxon>Metazoa</taxon>
        <taxon>Ecdysozoa</taxon>
        <taxon>Arthropoda</taxon>
        <taxon>Crustacea</taxon>
        <taxon>Multicrustacea</taxon>
        <taxon>Malacostraca</taxon>
        <taxon>Eumalacostraca</taxon>
        <taxon>Eucarida</taxon>
        <taxon>Decapoda</taxon>
        <taxon>Pleocyemata</taxon>
        <taxon>Brachyura</taxon>
        <taxon>Eubrachyura</taxon>
        <taxon>Portunoidea</taxon>
        <taxon>Portunidae</taxon>
        <taxon>Portuninae</taxon>
        <taxon>Portunus</taxon>
    </lineage>
</organism>
<evidence type="ECO:0000256" key="1">
    <source>
        <dbReference type="SAM" id="MobiDB-lite"/>
    </source>
</evidence>
<feature type="compositionally biased region" description="Basic and acidic residues" evidence="1">
    <location>
        <begin position="65"/>
        <end position="77"/>
    </location>
</feature>
<name>A0A5B7HV55_PORTR</name>
<accession>A0A5B7HV55</accession>
<evidence type="ECO:0000313" key="3">
    <source>
        <dbReference type="Proteomes" id="UP000324222"/>
    </source>
</evidence>
<reference evidence="2 3" key="1">
    <citation type="submission" date="2019-05" db="EMBL/GenBank/DDBJ databases">
        <title>Another draft genome of Portunus trituberculatus and its Hox gene families provides insights of decapod evolution.</title>
        <authorList>
            <person name="Jeong J.-H."/>
            <person name="Song I."/>
            <person name="Kim S."/>
            <person name="Choi T."/>
            <person name="Kim D."/>
            <person name="Ryu S."/>
            <person name="Kim W."/>
        </authorList>
    </citation>
    <scope>NUCLEOTIDE SEQUENCE [LARGE SCALE GENOMIC DNA]</scope>
    <source>
        <tissue evidence="2">Muscle</tissue>
    </source>
</reference>